<dbReference type="GO" id="GO:0016020">
    <property type="term" value="C:membrane"/>
    <property type="evidence" value="ECO:0007669"/>
    <property type="project" value="UniProtKB-SubCell"/>
</dbReference>
<feature type="transmembrane region" description="Helical" evidence="7">
    <location>
        <begin position="119"/>
        <end position="137"/>
    </location>
</feature>
<keyword evidence="4 7" id="KW-0812">Transmembrane</keyword>
<feature type="transmembrane region" description="Helical" evidence="7">
    <location>
        <begin position="295"/>
        <end position="314"/>
    </location>
</feature>
<reference evidence="9" key="1">
    <citation type="submission" date="2021-01" db="EMBL/GenBank/DDBJ databases">
        <authorList>
            <consortium name="Aspergillus puulaauensis MK2 genome sequencing consortium"/>
            <person name="Kazuki M."/>
            <person name="Futagami T."/>
        </authorList>
    </citation>
    <scope>NUCLEOTIDE SEQUENCE</scope>
    <source>
        <strain evidence="9">MK2</strain>
    </source>
</reference>
<feature type="transmembrane region" description="Helical" evidence="7">
    <location>
        <begin position="149"/>
        <end position="167"/>
    </location>
</feature>
<feature type="transmembrane region" description="Helical" evidence="7">
    <location>
        <begin position="87"/>
        <end position="107"/>
    </location>
</feature>
<feature type="transmembrane region" description="Helical" evidence="7">
    <location>
        <begin position="345"/>
        <end position="365"/>
    </location>
</feature>
<feature type="transmembrane region" description="Helical" evidence="7">
    <location>
        <begin position="371"/>
        <end position="395"/>
    </location>
</feature>
<dbReference type="GeneID" id="64979529"/>
<dbReference type="PANTHER" id="PTHR43791:SF49">
    <property type="entry name" value="TRANSPORTER, PUTATIVE (AFU_ORTHOLOGUE AFUA_4G04250)-RELATED"/>
    <property type="match status" value="1"/>
</dbReference>
<dbReference type="Proteomes" id="UP000654913">
    <property type="component" value="Chromosome 7"/>
</dbReference>
<keyword evidence="3" id="KW-0813">Transport</keyword>
<reference evidence="9" key="2">
    <citation type="submission" date="2021-02" db="EMBL/GenBank/DDBJ databases">
        <title>Aspergillus puulaauensis MK2 genome sequence.</title>
        <authorList>
            <person name="Futagami T."/>
            <person name="Mori K."/>
            <person name="Kadooka C."/>
            <person name="Tanaka T."/>
        </authorList>
    </citation>
    <scope>NUCLEOTIDE SEQUENCE</scope>
    <source>
        <strain evidence="9">MK2</strain>
    </source>
</reference>
<dbReference type="AlphaFoldDB" id="A0A7R8ASV2"/>
<evidence type="ECO:0000256" key="6">
    <source>
        <dbReference type="ARBA" id="ARBA00023136"/>
    </source>
</evidence>
<feature type="transmembrane region" description="Helical" evidence="7">
    <location>
        <begin position="440"/>
        <end position="462"/>
    </location>
</feature>
<dbReference type="Gene3D" id="1.20.1250.20">
    <property type="entry name" value="MFS general substrate transporter like domains"/>
    <property type="match status" value="2"/>
</dbReference>
<feature type="transmembrane region" description="Helical" evidence="7">
    <location>
        <begin position="320"/>
        <end position="338"/>
    </location>
</feature>
<evidence type="ECO:0000259" key="8">
    <source>
        <dbReference type="PROSITE" id="PS50850"/>
    </source>
</evidence>
<proteinExistence type="inferred from homology"/>
<comment type="subcellular location">
    <subcellularLocation>
        <location evidence="1">Membrane</location>
        <topology evidence="1">Multi-pass membrane protein</topology>
    </subcellularLocation>
</comment>
<feature type="domain" description="Major facilitator superfamily (MFS) profile" evidence="8">
    <location>
        <begin position="46"/>
        <end position="467"/>
    </location>
</feature>
<name>A0A7R8ASV2_9EURO</name>
<gene>
    <name evidence="9" type="ORF">APUU_71102A</name>
</gene>
<evidence type="ECO:0000313" key="10">
    <source>
        <dbReference type="Proteomes" id="UP000654913"/>
    </source>
</evidence>
<evidence type="ECO:0000256" key="7">
    <source>
        <dbReference type="SAM" id="Phobius"/>
    </source>
</evidence>
<dbReference type="SUPFAM" id="SSF103473">
    <property type="entry name" value="MFS general substrate transporter"/>
    <property type="match status" value="1"/>
</dbReference>
<evidence type="ECO:0000256" key="2">
    <source>
        <dbReference type="ARBA" id="ARBA00008335"/>
    </source>
</evidence>
<sequence>MSDILEGKPSCEVIENAKLPANVDTFDETANAAVNAALVRKQDMRIVPLCAMMYLLAYLDRSNIGNAKIMNQDQGKDLLSVTATSSYQYSISLAVFLVAYTIFEIPANYFLKLMGPSKWFCVLMVSWGTIASCMSAIENFGGLMATRFMLGVFEAGLAPGLAYYITFWYRANERSIRLAFIYSTATLAGAFGGALAYGISHLNMARGIEGWRWLFIIEGLPSVIGGFIVLAFLPDYPEKTRFLKEEERQLAIARMEFNGSKGSAGNMTWAQARETLCDLRLYGHYIVYFSKSCPFSSLSLFTPSIVSGLGYGSVQAQLMTVPPYAAAFITTLVAAYYSDKTGHRALFTIGLMLVGAAGFIASAALPPDDYIARYICLIICCMGTFATIPILLGWLSANLHSTSAQGLAIALNISFGAPGQITGTWIYQDSEQQSGYPTGHWVNGALLLLGPALTGGLVVLYARRNRRIDRGLSDSPRWAL</sequence>
<dbReference type="PANTHER" id="PTHR43791">
    <property type="entry name" value="PERMEASE-RELATED"/>
    <property type="match status" value="1"/>
</dbReference>
<dbReference type="RefSeq" id="XP_041561718.1">
    <property type="nucleotide sequence ID" value="XM_041696049.1"/>
</dbReference>
<evidence type="ECO:0000313" key="9">
    <source>
        <dbReference type="EMBL" id="BCS29532.1"/>
    </source>
</evidence>
<evidence type="ECO:0000256" key="5">
    <source>
        <dbReference type="ARBA" id="ARBA00022989"/>
    </source>
</evidence>
<dbReference type="GO" id="GO:0022857">
    <property type="term" value="F:transmembrane transporter activity"/>
    <property type="evidence" value="ECO:0007669"/>
    <property type="project" value="InterPro"/>
</dbReference>
<organism evidence="9 10">
    <name type="scientific">Aspergillus puulaauensis</name>
    <dbReference type="NCBI Taxonomy" id="1220207"/>
    <lineage>
        <taxon>Eukaryota</taxon>
        <taxon>Fungi</taxon>
        <taxon>Dikarya</taxon>
        <taxon>Ascomycota</taxon>
        <taxon>Pezizomycotina</taxon>
        <taxon>Eurotiomycetes</taxon>
        <taxon>Eurotiomycetidae</taxon>
        <taxon>Eurotiales</taxon>
        <taxon>Aspergillaceae</taxon>
        <taxon>Aspergillus</taxon>
    </lineage>
</organism>
<evidence type="ECO:0000256" key="4">
    <source>
        <dbReference type="ARBA" id="ARBA00022692"/>
    </source>
</evidence>
<accession>A0A7R8ASV2</accession>
<keyword evidence="10" id="KW-1185">Reference proteome</keyword>
<evidence type="ECO:0000256" key="3">
    <source>
        <dbReference type="ARBA" id="ARBA00022448"/>
    </source>
</evidence>
<evidence type="ECO:0000256" key="1">
    <source>
        <dbReference type="ARBA" id="ARBA00004141"/>
    </source>
</evidence>
<protein>
    <recommendedName>
        <fullName evidence="8">Major facilitator superfamily (MFS) profile domain-containing protein</fullName>
    </recommendedName>
</protein>
<feature type="transmembrane region" description="Helical" evidence="7">
    <location>
        <begin position="211"/>
        <end position="233"/>
    </location>
</feature>
<dbReference type="FunFam" id="1.20.1250.20:FF:000013">
    <property type="entry name" value="MFS general substrate transporter"/>
    <property type="match status" value="1"/>
</dbReference>
<feature type="transmembrane region" description="Helical" evidence="7">
    <location>
        <begin position="407"/>
        <end position="428"/>
    </location>
</feature>
<dbReference type="FunFam" id="1.20.1250.20:FF:000057">
    <property type="entry name" value="MFS general substrate transporter"/>
    <property type="match status" value="1"/>
</dbReference>
<keyword evidence="6 7" id="KW-0472">Membrane</keyword>
<keyword evidence="5 7" id="KW-1133">Transmembrane helix</keyword>
<feature type="transmembrane region" description="Helical" evidence="7">
    <location>
        <begin position="179"/>
        <end position="199"/>
    </location>
</feature>
<dbReference type="InterPro" id="IPR011701">
    <property type="entry name" value="MFS"/>
</dbReference>
<dbReference type="PROSITE" id="PS50850">
    <property type="entry name" value="MFS"/>
    <property type="match status" value="1"/>
</dbReference>
<dbReference type="InterPro" id="IPR036259">
    <property type="entry name" value="MFS_trans_sf"/>
</dbReference>
<dbReference type="InterPro" id="IPR020846">
    <property type="entry name" value="MFS_dom"/>
</dbReference>
<dbReference type="OrthoDB" id="3639251at2759"/>
<dbReference type="KEGG" id="apuu:APUU_71102A"/>
<dbReference type="Pfam" id="PF07690">
    <property type="entry name" value="MFS_1"/>
    <property type="match status" value="1"/>
</dbReference>
<dbReference type="EMBL" id="AP024449">
    <property type="protein sequence ID" value="BCS29532.1"/>
    <property type="molecule type" value="Genomic_DNA"/>
</dbReference>
<comment type="similarity">
    <text evidence="2">Belongs to the major facilitator superfamily.</text>
</comment>